<reference evidence="1" key="1">
    <citation type="submission" date="2020-09" db="EMBL/GenBank/DDBJ databases">
        <title>Genome-Enabled Discovery of Anthraquinone Biosynthesis in Senna tora.</title>
        <authorList>
            <person name="Kang S.-H."/>
            <person name="Pandey R.P."/>
            <person name="Lee C.-M."/>
            <person name="Sim J.-S."/>
            <person name="Jeong J.-T."/>
            <person name="Choi B.-S."/>
            <person name="Jung M."/>
            <person name="Ginzburg D."/>
            <person name="Zhao K."/>
            <person name="Won S.Y."/>
            <person name="Oh T.-J."/>
            <person name="Yu Y."/>
            <person name="Kim N.-H."/>
            <person name="Lee O.R."/>
            <person name="Lee T.-H."/>
            <person name="Bashyal P."/>
            <person name="Kim T.-S."/>
            <person name="Lee W.-H."/>
            <person name="Kawkins C."/>
            <person name="Kim C.-K."/>
            <person name="Kim J.S."/>
            <person name="Ahn B.O."/>
            <person name="Rhee S.Y."/>
            <person name="Sohng J.K."/>
        </authorList>
    </citation>
    <scope>NUCLEOTIDE SEQUENCE</scope>
    <source>
        <tissue evidence="1">Leaf</tissue>
    </source>
</reference>
<dbReference type="Proteomes" id="UP000634136">
    <property type="component" value="Unassembled WGS sequence"/>
</dbReference>
<organism evidence="1 2">
    <name type="scientific">Senna tora</name>
    <dbReference type="NCBI Taxonomy" id="362788"/>
    <lineage>
        <taxon>Eukaryota</taxon>
        <taxon>Viridiplantae</taxon>
        <taxon>Streptophyta</taxon>
        <taxon>Embryophyta</taxon>
        <taxon>Tracheophyta</taxon>
        <taxon>Spermatophyta</taxon>
        <taxon>Magnoliopsida</taxon>
        <taxon>eudicotyledons</taxon>
        <taxon>Gunneridae</taxon>
        <taxon>Pentapetalae</taxon>
        <taxon>rosids</taxon>
        <taxon>fabids</taxon>
        <taxon>Fabales</taxon>
        <taxon>Fabaceae</taxon>
        <taxon>Caesalpinioideae</taxon>
        <taxon>Cassia clade</taxon>
        <taxon>Senna</taxon>
    </lineage>
</organism>
<evidence type="ECO:0000313" key="1">
    <source>
        <dbReference type="EMBL" id="KAF7814912.1"/>
    </source>
</evidence>
<accession>A0A834WA69</accession>
<gene>
    <name evidence="1" type="ORF">G2W53_028881</name>
</gene>
<name>A0A834WA69_9FABA</name>
<keyword evidence="2" id="KW-1185">Reference proteome</keyword>
<protein>
    <submittedName>
        <fullName evidence="1">Armadillo-like helical</fullName>
    </submittedName>
</protein>
<sequence length="66" mass="7682">MKDTTEVANKVVYSLRNTKRGHSLLSFLSYLVSAHSVSRIARSIESEIHKWIDESLFAMTMRRRNL</sequence>
<dbReference type="AlphaFoldDB" id="A0A834WA69"/>
<comment type="caution">
    <text evidence="1">The sequence shown here is derived from an EMBL/GenBank/DDBJ whole genome shotgun (WGS) entry which is preliminary data.</text>
</comment>
<proteinExistence type="predicted"/>
<evidence type="ECO:0000313" key="2">
    <source>
        <dbReference type="Proteomes" id="UP000634136"/>
    </source>
</evidence>
<dbReference type="EMBL" id="JAAIUW010000009">
    <property type="protein sequence ID" value="KAF7814912.1"/>
    <property type="molecule type" value="Genomic_DNA"/>
</dbReference>